<dbReference type="InterPro" id="IPR048401">
    <property type="entry name" value="SLS1_C"/>
</dbReference>
<dbReference type="Pfam" id="PF20778">
    <property type="entry name" value="SLS1_C"/>
    <property type="match status" value="1"/>
</dbReference>
<feature type="domain" description="SLS1 C-terminal" evidence="3">
    <location>
        <begin position="420"/>
        <end position="751"/>
    </location>
</feature>
<feature type="compositionally biased region" description="Polar residues" evidence="1">
    <location>
        <begin position="545"/>
        <end position="564"/>
    </location>
</feature>
<dbReference type="Pfam" id="PF20776">
    <property type="entry name" value="SLS1_N"/>
    <property type="match status" value="1"/>
</dbReference>
<evidence type="ECO:0000256" key="1">
    <source>
        <dbReference type="SAM" id="MobiDB-lite"/>
    </source>
</evidence>
<evidence type="ECO:0000259" key="2">
    <source>
        <dbReference type="Pfam" id="PF20776"/>
    </source>
</evidence>
<dbReference type="STRING" id="1442371.A0A0D2JR83"/>
<reference evidence="4 5" key="1">
    <citation type="submission" date="2015-01" db="EMBL/GenBank/DDBJ databases">
        <title>The Genome Sequence of Fonsecaea multimorphosa CBS 102226.</title>
        <authorList>
            <consortium name="The Broad Institute Genomics Platform"/>
            <person name="Cuomo C."/>
            <person name="de Hoog S."/>
            <person name="Gorbushina A."/>
            <person name="Stielow B."/>
            <person name="Teixiera M."/>
            <person name="Abouelleil A."/>
            <person name="Chapman S.B."/>
            <person name="Priest M."/>
            <person name="Young S.K."/>
            <person name="Wortman J."/>
            <person name="Nusbaum C."/>
            <person name="Birren B."/>
        </authorList>
    </citation>
    <scope>NUCLEOTIDE SEQUENCE [LARGE SCALE GENOMIC DNA]</scope>
    <source>
        <strain evidence="4 5">CBS 102226</strain>
    </source>
</reference>
<evidence type="ECO:0000313" key="4">
    <source>
        <dbReference type="EMBL" id="KIX95872.1"/>
    </source>
</evidence>
<accession>A0A0D2JR83</accession>
<feature type="region of interest" description="Disordered" evidence="1">
    <location>
        <begin position="51"/>
        <end position="100"/>
    </location>
</feature>
<feature type="domain" description="SLS1 N-terminal" evidence="2">
    <location>
        <begin position="150"/>
        <end position="229"/>
    </location>
</feature>
<feature type="region of interest" description="Disordered" evidence="1">
    <location>
        <begin position="505"/>
        <end position="564"/>
    </location>
</feature>
<dbReference type="GeneID" id="27714326"/>
<organism evidence="4 5">
    <name type="scientific">Fonsecaea multimorphosa CBS 102226</name>
    <dbReference type="NCBI Taxonomy" id="1442371"/>
    <lineage>
        <taxon>Eukaryota</taxon>
        <taxon>Fungi</taxon>
        <taxon>Dikarya</taxon>
        <taxon>Ascomycota</taxon>
        <taxon>Pezizomycotina</taxon>
        <taxon>Eurotiomycetes</taxon>
        <taxon>Chaetothyriomycetidae</taxon>
        <taxon>Chaetothyriales</taxon>
        <taxon>Herpotrichiellaceae</taxon>
        <taxon>Fonsecaea</taxon>
    </lineage>
</organism>
<feature type="region of interest" description="Disordered" evidence="1">
    <location>
        <begin position="746"/>
        <end position="778"/>
    </location>
</feature>
<feature type="compositionally biased region" description="Basic and acidic residues" evidence="1">
    <location>
        <begin position="769"/>
        <end position="778"/>
    </location>
</feature>
<dbReference type="AlphaFoldDB" id="A0A0D2JR83"/>
<proteinExistence type="predicted"/>
<dbReference type="OrthoDB" id="5392646at2759"/>
<feature type="compositionally biased region" description="Basic residues" evidence="1">
    <location>
        <begin position="82"/>
        <end position="91"/>
    </location>
</feature>
<dbReference type="InterPro" id="IPR048400">
    <property type="entry name" value="SLS1_N"/>
</dbReference>
<feature type="region of interest" description="Disordered" evidence="1">
    <location>
        <begin position="798"/>
        <end position="819"/>
    </location>
</feature>
<protein>
    <submittedName>
        <fullName evidence="4">Uncharacterized protein</fullName>
    </submittedName>
</protein>
<name>A0A0D2JR83_9EURO</name>
<dbReference type="EMBL" id="KN848080">
    <property type="protein sequence ID" value="KIX95872.1"/>
    <property type="molecule type" value="Genomic_DNA"/>
</dbReference>
<dbReference type="RefSeq" id="XP_016629995.1">
    <property type="nucleotide sequence ID" value="XM_016779076.1"/>
</dbReference>
<dbReference type="Proteomes" id="UP000053411">
    <property type="component" value="Unassembled WGS sequence"/>
</dbReference>
<feature type="compositionally biased region" description="Basic and acidic residues" evidence="1">
    <location>
        <begin position="51"/>
        <end position="72"/>
    </location>
</feature>
<sequence>MLARATNTVHICLQCQRNLARASLNPSGAAESGYRRGLRRWQSVAAHQLAHEEVGGDHDDNTKPSLESDIKRQPTTPSWPQPRRRNFRNWKPKPTAQLGVNSLGQPTEVLLLPTRDRRIPQVPQDEGKEKMLGSTLQESIALENVPLNRQRLAENIEQVRSLVGKMRGQLEEHEWTTLKRHLQGGFEKKQMRRYIRLRKSNGSFPRDIEKYNKRELIKYLVEEVWGFTIPMQDEPVAPTTKESNRESEMIFALHESVRFDHLLMNPSQPLKRIAQEWDVQIDVYPEQFKIRTRGAKTKLNKALQEISAYAKKLGQIAIQLTGTLGAMYRDPATREYSSAYLKSIQRKYQGLSIGMDEQCIRIVHLNNPRGADQARREILLSVPTENSLGNSLIWPRMDLPTTSHQPFPTPLEFPALLHHSQWLRLVSTSQSSQTSNDGSGKDPALAPLLQGLRDAFDPASRTRKADNRQELYYDVTVKFGQALMQDFPQAVKGAVVKPVAVEAEENERSASVVISPAGRPEGLETGKEDLSAENQTRVKADLSEAQKNTSTAENNGPTSATTLKAQGSIGQAFTGGRSERPHPTYETQRRRFVGGGPFLAQHLALMEPWIDLTPSPSTDIDKTARAILRLELSPVPDVKDSPTFEIFVSAGKSAGQKRPRLQIVRVSAIHQEKHLTVLCPDSHMDIQLTQQLKRDLSYPGSSEAGIVHSLVTSLRSYINNASSKGSSDWVFPPFVALPVHHDLREAHKRTQRAVGQDETQETPSGAETAGEKKPQRRREYILRSVDVVDIDSRLFSVESTSKSPKTRSDTRSSSKRATKSTAKFCLDHVTYTGAAVTRQELRLAERPLLCPPTLTEPDLPMLVKAALDLVKRLSNNPVKTQSPSARKTS</sequence>
<evidence type="ECO:0000313" key="5">
    <source>
        <dbReference type="Proteomes" id="UP000053411"/>
    </source>
</evidence>
<evidence type="ECO:0000259" key="3">
    <source>
        <dbReference type="Pfam" id="PF20778"/>
    </source>
</evidence>
<keyword evidence="5" id="KW-1185">Reference proteome</keyword>
<gene>
    <name evidence="4" type="ORF">Z520_08580</name>
</gene>
<dbReference type="VEuPathDB" id="FungiDB:Z520_08580"/>
<feature type="compositionally biased region" description="Basic and acidic residues" evidence="1">
    <location>
        <begin position="521"/>
        <end position="544"/>
    </location>
</feature>